<organism evidence="2 3">
    <name type="scientific">Chryseobacterium endophyticum</name>
    <dbReference type="NCBI Taxonomy" id="1854762"/>
    <lineage>
        <taxon>Bacteria</taxon>
        <taxon>Pseudomonadati</taxon>
        <taxon>Bacteroidota</taxon>
        <taxon>Flavobacteriia</taxon>
        <taxon>Flavobacteriales</taxon>
        <taxon>Weeksellaceae</taxon>
        <taxon>Chryseobacterium group</taxon>
        <taxon>Chryseobacterium</taxon>
    </lineage>
</organism>
<evidence type="ECO:0000313" key="3">
    <source>
        <dbReference type="Proteomes" id="UP001463665"/>
    </source>
</evidence>
<keyword evidence="1" id="KW-1133">Transmembrane helix</keyword>
<keyword evidence="3" id="KW-1185">Reference proteome</keyword>
<evidence type="ECO:0000313" key="2">
    <source>
        <dbReference type="EMBL" id="XAO72835.1"/>
    </source>
</evidence>
<proteinExistence type="predicted"/>
<feature type="transmembrane region" description="Helical" evidence="1">
    <location>
        <begin position="284"/>
        <end position="302"/>
    </location>
</feature>
<evidence type="ECO:0000256" key="1">
    <source>
        <dbReference type="SAM" id="Phobius"/>
    </source>
</evidence>
<sequence length="303" mass="31259">MAALFFSATLFAQVGINNSTPKATMDIAAKTTDGSKPEGLIAPRLTGDQIKSADAQYGSSQKGAVIYATVAVNSPSTKTANITSEGYYYFDGSLWKKLGEVYTADNGLSVAANNIVLGGNLLQSSTITNNGKVLQIAGSSSTTVFDASGMVGIGTSSPSTKLEINNGNTAGAIKIVDGTQGAGKFLVSDANGVGTWKDTTGSATIINSTAGASTQLDVSMKYVGASAIVNTPGYYIISPRLITDKNTSGCSQYIAYNLSKSSTTNLNEAFFAQDVHMAAGPGSTILFTHQILLISLLVLIICL</sequence>
<gene>
    <name evidence="2" type="ORF">AAFP95_13305</name>
</gene>
<accession>A0AAU6WK20</accession>
<dbReference type="Proteomes" id="UP001463665">
    <property type="component" value="Chromosome"/>
</dbReference>
<reference evidence="2 3" key="1">
    <citation type="submission" date="2024-04" db="EMBL/GenBank/DDBJ databases">
        <title>Genome sequencing and assembly of rice foliar adapted Chryseobacterium endophyticum OsEnb-ALM-A6.</title>
        <authorList>
            <person name="Kumar S."/>
            <person name="Javed M."/>
            <person name="Chouhan V."/>
            <person name="Charishma K."/>
            <person name="Patel A."/>
            <person name="Kumar M."/>
            <person name="Sahu K.P."/>
            <person name="Kumar A."/>
        </authorList>
    </citation>
    <scope>NUCLEOTIDE SEQUENCE [LARGE SCALE GENOMIC DNA]</scope>
    <source>
        <strain evidence="2 3">OsEnb-ALM-A6</strain>
    </source>
</reference>
<dbReference type="EMBL" id="CP154834">
    <property type="protein sequence ID" value="XAO72835.1"/>
    <property type="molecule type" value="Genomic_DNA"/>
</dbReference>
<dbReference type="AlphaFoldDB" id="A0AAU6WK20"/>
<name>A0AAU6WK20_9FLAO</name>
<dbReference type="RefSeq" id="WP_345765558.1">
    <property type="nucleotide sequence ID" value="NZ_CP154834.1"/>
</dbReference>
<protein>
    <submittedName>
        <fullName evidence="2">Uncharacterized protein</fullName>
    </submittedName>
</protein>
<keyword evidence="1" id="KW-0472">Membrane</keyword>
<keyword evidence="1" id="KW-0812">Transmembrane</keyword>